<dbReference type="GO" id="GO:0005506">
    <property type="term" value="F:iron ion binding"/>
    <property type="evidence" value="ECO:0007669"/>
    <property type="project" value="InterPro"/>
</dbReference>
<dbReference type="PROSITE" id="PS51471">
    <property type="entry name" value="FE2OG_OXY"/>
    <property type="match status" value="1"/>
</dbReference>
<evidence type="ECO:0000259" key="7">
    <source>
        <dbReference type="PROSITE" id="PS51471"/>
    </source>
</evidence>
<keyword evidence="2" id="KW-0479">Metal-binding</keyword>
<keyword evidence="9" id="KW-1185">Reference proteome</keyword>
<dbReference type="SUPFAM" id="SSF51197">
    <property type="entry name" value="Clavaminate synthase-like"/>
    <property type="match status" value="1"/>
</dbReference>
<evidence type="ECO:0000256" key="2">
    <source>
        <dbReference type="ARBA" id="ARBA00022723"/>
    </source>
</evidence>
<keyword evidence="3" id="KW-0847">Vitamin C</keyword>
<dbReference type="EMBL" id="JAFREP010000028">
    <property type="protein sequence ID" value="MBO1321875.1"/>
    <property type="molecule type" value="Genomic_DNA"/>
</dbReference>
<proteinExistence type="predicted"/>
<evidence type="ECO:0000256" key="3">
    <source>
        <dbReference type="ARBA" id="ARBA00022896"/>
    </source>
</evidence>
<dbReference type="PANTHER" id="PTHR10869:SF236">
    <property type="entry name" value="PROLYL 4-HYDROXYLASE ALPHA SUBUNIT DOMAIN-CONTAINING PROTEIN"/>
    <property type="match status" value="1"/>
</dbReference>
<gene>
    <name evidence="8" type="ORF">J3U88_25570</name>
</gene>
<dbReference type="GO" id="GO:0004656">
    <property type="term" value="F:procollagen-proline 4-dioxygenase activity"/>
    <property type="evidence" value="ECO:0007669"/>
    <property type="project" value="TreeGrafter"/>
</dbReference>
<dbReference type="AlphaFoldDB" id="A0A8J7QL27"/>
<comment type="caution">
    <text evidence="8">The sequence shown here is derived from an EMBL/GenBank/DDBJ whole genome shotgun (WGS) entry which is preliminary data.</text>
</comment>
<dbReference type="InterPro" id="IPR044862">
    <property type="entry name" value="Pro_4_hyd_alph_FE2OG_OXY"/>
</dbReference>
<dbReference type="PANTHER" id="PTHR10869">
    <property type="entry name" value="PROLYL 4-HYDROXYLASE ALPHA SUBUNIT"/>
    <property type="match status" value="1"/>
</dbReference>
<organism evidence="8 9">
    <name type="scientific">Acanthopleuribacter pedis</name>
    <dbReference type="NCBI Taxonomy" id="442870"/>
    <lineage>
        <taxon>Bacteria</taxon>
        <taxon>Pseudomonadati</taxon>
        <taxon>Acidobacteriota</taxon>
        <taxon>Holophagae</taxon>
        <taxon>Acanthopleuribacterales</taxon>
        <taxon>Acanthopleuribacteraceae</taxon>
        <taxon>Acanthopleuribacter</taxon>
    </lineage>
</organism>
<evidence type="ECO:0000256" key="1">
    <source>
        <dbReference type="ARBA" id="ARBA00001961"/>
    </source>
</evidence>
<dbReference type="Pfam" id="PF13640">
    <property type="entry name" value="2OG-FeII_Oxy_3"/>
    <property type="match status" value="1"/>
</dbReference>
<name>A0A8J7QL27_9BACT</name>
<accession>A0A8J7QL27</accession>
<protein>
    <submittedName>
        <fullName evidence="8">2OG-Fe(II) oxygenase</fullName>
    </submittedName>
</protein>
<comment type="cofactor">
    <cofactor evidence="1">
        <name>L-ascorbate</name>
        <dbReference type="ChEBI" id="CHEBI:38290"/>
    </cofactor>
</comment>
<evidence type="ECO:0000313" key="9">
    <source>
        <dbReference type="Proteomes" id="UP000664417"/>
    </source>
</evidence>
<keyword evidence="5" id="KW-0560">Oxidoreductase</keyword>
<dbReference type="RefSeq" id="WP_207861848.1">
    <property type="nucleotide sequence ID" value="NZ_JAFREP010000028.1"/>
</dbReference>
<evidence type="ECO:0000256" key="4">
    <source>
        <dbReference type="ARBA" id="ARBA00022964"/>
    </source>
</evidence>
<dbReference type="Proteomes" id="UP000664417">
    <property type="component" value="Unassembled WGS sequence"/>
</dbReference>
<evidence type="ECO:0000256" key="5">
    <source>
        <dbReference type="ARBA" id="ARBA00023002"/>
    </source>
</evidence>
<sequence length="194" mass="22406">MIPIPMRFDAFPLLWTLDDVYSPAECARIIADINASELKPAGKNPNYRNQDRVMRDDPAAAEDLFQRLRSRIPKQMGPLSLVGLNERLRYYRYAPGQGFAPHVDHWFRPNPRQITLLTVLVYFNDDFTGGETHFEEQLTETEQFLKTVEPKPGRVAIFQHMVTHEGRPVRSGYKYAMRTDVVYEGDAEIGQISY</sequence>
<dbReference type="SMART" id="SM00702">
    <property type="entry name" value="P4Hc"/>
    <property type="match status" value="1"/>
</dbReference>
<keyword evidence="6" id="KW-0408">Iron</keyword>
<dbReference type="Gene3D" id="2.60.120.620">
    <property type="entry name" value="q2cbj1_9rhob like domain"/>
    <property type="match status" value="1"/>
</dbReference>
<keyword evidence="4" id="KW-0223">Dioxygenase</keyword>
<dbReference type="GO" id="GO:0031418">
    <property type="term" value="F:L-ascorbic acid binding"/>
    <property type="evidence" value="ECO:0007669"/>
    <property type="project" value="UniProtKB-KW"/>
</dbReference>
<dbReference type="InterPro" id="IPR005123">
    <property type="entry name" value="Oxoglu/Fe-dep_dioxygenase_dom"/>
</dbReference>
<feature type="domain" description="Fe2OG dioxygenase" evidence="7">
    <location>
        <begin position="77"/>
        <end position="183"/>
    </location>
</feature>
<dbReference type="InterPro" id="IPR045054">
    <property type="entry name" value="P4HA-like"/>
</dbReference>
<reference evidence="8" key="1">
    <citation type="submission" date="2021-03" db="EMBL/GenBank/DDBJ databases">
        <authorList>
            <person name="Wang G."/>
        </authorList>
    </citation>
    <scope>NUCLEOTIDE SEQUENCE</scope>
    <source>
        <strain evidence="8">KCTC 12899</strain>
    </source>
</reference>
<evidence type="ECO:0000256" key="6">
    <source>
        <dbReference type="ARBA" id="ARBA00023004"/>
    </source>
</evidence>
<evidence type="ECO:0000313" key="8">
    <source>
        <dbReference type="EMBL" id="MBO1321875.1"/>
    </source>
</evidence>
<dbReference type="InterPro" id="IPR006620">
    <property type="entry name" value="Pro_4_hyd_alph"/>
</dbReference>